<evidence type="ECO:0000313" key="6">
    <source>
        <dbReference type="Proteomes" id="UP000618754"/>
    </source>
</evidence>
<gene>
    <name evidence="5" type="ORF">IDJ75_11605</name>
</gene>
<name>A0ABR7X5R5_9SPHI</name>
<reference evidence="5 6" key="1">
    <citation type="submission" date="2020-09" db="EMBL/GenBank/DDBJ databases">
        <title>Novel species of Mucilaginibacter isolated from a glacier on the Tibetan Plateau.</title>
        <authorList>
            <person name="Liu Q."/>
            <person name="Xin Y.-H."/>
        </authorList>
    </citation>
    <scope>NUCLEOTIDE SEQUENCE [LARGE SCALE GENOMIC DNA]</scope>
    <source>
        <strain evidence="5 6">CGMCC 1.13878</strain>
    </source>
</reference>
<proteinExistence type="predicted"/>
<evidence type="ECO:0000256" key="3">
    <source>
        <dbReference type="SAM" id="SignalP"/>
    </source>
</evidence>
<dbReference type="EMBL" id="JACWMW010000002">
    <property type="protein sequence ID" value="MBD1385928.1"/>
    <property type="molecule type" value="Genomic_DNA"/>
</dbReference>
<dbReference type="InterPro" id="IPR000184">
    <property type="entry name" value="Bac_surfAg_D15"/>
</dbReference>
<dbReference type="RefSeq" id="WP_191175776.1">
    <property type="nucleotide sequence ID" value="NZ_JACWMW010000002.1"/>
</dbReference>
<accession>A0ABR7X5R5</accession>
<feature type="chain" id="PRO_5047288123" evidence="3">
    <location>
        <begin position="22"/>
        <end position="863"/>
    </location>
</feature>
<evidence type="ECO:0000256" key="1">
    <source>
        <dbReference type="ARBA" id="ARBA00004370"/>
    </source>
</evidence>
<keyword evidence="2" id="KW-0472">Membrane</keyword>
<organism evidence="5 6">
    <name type="scientific">Mucilaginibacter rigui</name>
    <dbReference type="NCBI Taxonomy" id="534635"/>
    <lineage>
        <taxon>Bacteria</taxon>
        <taxon>Pseudomonadati</taxon>
        <taxon>Bacteroidota</taxon>
        <taxon>Sphingobacteriia</taxon>
        <taxon>Sphingobacteriales</taxon>
        <taxon>Sphingobacteriaceae</taxon>
        <taxon>Mucilaginibacter</taxon>
    </lineage>
</organism>
<comment type="subcellular location">
    <subcellularLocation>
        <location evidence="1">Membrane</location>
    </subcellularLocation>
</comment>
<feature type="domain" description="Bacterial surface antigen (D15)" evidence="4">
    <location>
        <begin position="633"/>
        <end position="826"/>
    </location>
</feature>
<dbReference type="Pfam" id="PF01103">
    <property type="entry name" value="Omp85"/>
    <property type="match status" value="1"/>
</dbReference>
<comment type="caution">
    <text evidence="5">The sequence shown here is derived from an EMBL/GenBank/DDBJ whole genome shotgun (WGS) entry which is preliminary data.</text>
</comment>
<evidence type="ECO:0000259" key="4">
    <source>
        <dbReference type="Pfam" id="PF01103"/>
    </source>
</evidence>
<feature type="signal peptide" evidence="3">
    <location>
        <begin position="1"/>
        <end position="21"/>
    </location>
</feature>
<evidence type="ECO:0000313" key="5">
    <source>
        <dbReference type="EMBL" id="MBD1385928.1"/>
    </source>
</evidence>
<evidence type="ECO:0000256" key="2">
    <source>
        <dbReference type="ARBA" id="ARBA00023136"/>
    </source>
</evidence>
<dbReference type="Proteomes" id="UP000618754">
    <property type="component" value="Unassembled WGS sequence"/>
</dbReference>
<sequence length="863" mass="96506">MIKKVLSLSLFTFLYTNNLFAQSGFPAGGSEKAVANCLLSDSVITAVHPSYNDVSGIHKWLFGANYREEWAMPVKLPLIRISKFCGGLTPVKQGGGLESKSLRLTDVHGNEWILRSVEKSPEKLLPLNLQGTFAVDWVGDEFSGQHPYSALIVPPLAEAAGVPHANPVIGVVADETALGEFRSLFAGSVCLLEEREPIGQSVNTIRLEKALVADYNNHVDGKLFLRARLLDLLVGDWDRHEDQWRWAKVKGSAGKAYQAVPRDRDQVFHINQGLFPGIAALPWINPVLGDFDGGIRMKYDIFKTRFMGAFPDAQMSYIEWMAITNDFVKAETDKVLEAGLKRLPRESYVLRHQEFLRILKERRDALPGAMSDYYNFIHRIVDIRTTDKQEQIVITDAPGNAMHISISPADDKQYAGKPTWDLTYNPETTKEIRLYLQGGNDRLQMDCHSPILLRIIDSAGNKSFNIKNAGRKLQFYTHRDSDFFSGDRKIIKTHFLKDTASIRFFPVNLYNVWTPLATAAANADDGFLIGLGFRYTGHDGFQKGAYSSLHELLITHAFATQAFRLNYHGEWIKALGKADLVTDVKIQAPDNTMNFFGTGNETALNKIGDYHKFYRARFDIYRIDPSLRWKTGNNASISIGTFFEFYHLNGEANDGRFISTAGAMNVYDAATLQRDKAHAGLKVDFTTNQRDNNMLPTNGYFLDVTASGYQGLNNYSRSFARITAEFTFYQKADPAGRVIFSDRIGGGLTAGKPAFYQSMYLGGQGNLLGFLQNRFAGKHMAYNNLQGRIRLANIAGYILPGQLGVTGFYDTGRVWAEGDHSDKWHQGTGGGLYFSPANLTIIQVLAGHSEEGWYPYISLNVRL</sequence>
<keyword evidence="6" id="KW-1185">Reference proteome</keyword>
<dbReference type="Gene3D" id="2.40.160.50">
    <property type="entry name" value="membrane protein fhac: a member of the omp85/tpsb transporter family"/>
    <property type="match status" value="1"/>
</dbReference>
<keyword evidence="3" id="KW-0732">Signal</keyword>
<protein>
    <submittedName>
        <fullName evidence="5">BamA/TamA family outer membrane protein</fullName>
    </submittedName>
</protein>